<evidence type="ECO:0000256" key="2">
    <source>
        <dbReference type="ARBA" id="ARBA00010944"/>
    </source>
</evidence>
<evidence type="ECO:0000256" key="1">
    <source>
        <dbReference type="ARBA" id="ARBA00004781"/>
    </source>
</evidence>
<dbReference type="PANTHER" id="PTHR10491">
    <property type="entry name" value="DTDP-4-DEHYDRORHAMNOSE REDUCTASE"/>
    <property type="match status" value="1"/>
</dbReference>
<evidence type="ECO:0000259" key="7">
    <source>
        <dbReference type="Pfam" id="PF04321"/>
    </source>
</evidence>
<comment type="pathway">
    <text evidence="1 6">Carbohydrate biosynthesis; dTDP-L-rhamnose biosynthesis.</text>
</comment>
<dbReference type="AlphaFoldDB" id="A0A8D4VMD7"/>
<dbReference type="EMBL" id="AP019782">
    <property type="protein sequence ID" value="BBL69909.1"/>
    <property type="molecule type" value="Genomic_DNA"/>
</dbReference>
<name>A0A8D4VMD7_9GAMM</name>
<reference evidence="8" key="1">
    <citation type="submission" date="2019-06" db="EMBL/GenBank/DDBJ databases">
        <title>Complete genome sequence of Methylogaea oryzae strain JCM16910.</title>
        <authorList>
            <person name="Asakawa S."/>
        </authorList>
    </citation>
    <scope>NUCLEOTIDE SEQUENCE</scope>
    <source>
        <strain evidence="8">E10</strain>
    </source>
</reference>
<comment type="similarity">
    <text evidence="2 6">Belongs to the dTDP-4-dehydrorhamnose reductase family.</text>
</comment>
<keyword evidence="6" id="KW-0560">Oxidoreductase</keyword>
<dbReference type="CDD" id="cd05254">
    <property type="entry name" value="dTDP_HR_like_SDR_e"/>
    <property type="match status" value="1"/>
</dbReference>
<evidence type="ECO:0000256" key="5">
    <source>
        <dbReference type="ARBA" id="ARBA00048200"/>
    </source>
</evidence>
<comment type="cofactor">
    <cofactor evidence="6">
        <name>Mg(2+)</name>
        <dbReference type="ChEBI" id="CHEBI:18420"/>
    </cofactor>
    <text evidence="6">Binds 1 Mg(2+) ion per monomer.</text>
</comment>
<comment type="catalytic activity">
    <reaction evidence="5 6">
        <text>dTDP-beta-L-rhamnose + NADP(+) = dTDP-4-dehydro-beta-L-rhamnose + NADPH + H(+)</text>
        <dbReference type="Rhea" id="RHEA:21796"/>
        <dbReference type="ChEBI" id="CHEBI:15378"/>
        <dbReference type="ChEBI" id="CHEBI:57510"/>
        <dbReference type="ChEBI" id="CHEBI:57783"/>
        <dbReference type="ChEBI" id="CHEBI:58349"/>
        <dbReference type="ChEBI" id="CHEBI:62830"/>
        <dbReference type="EC" id="1.1.1.133"/>
    </reaction>
</comment>
<proteinExistence type="inferred from homology"/>
<dbReference type="Proteomes" id="UP000824988">
    <property type="component" value="Chromosome"/>
</dbReference>
<keyword evidence="6" id="KW-0521">NADP</keyword>
<dbReference type="GO" id="GO:0019305">
    <property type="term" value="P:dTDP-rhamnose biosynthetic process"/>
    <property type="evidence" value="ECO:0007669"/>
    <property type="project" value="TreeGrafter"/>
</dbReference>
<dbReference type="EC" id="1.1.1.133" evidence="3 6"/>
<dbReference type="KEGG" id="moz:MoryE10_05150"/>
<accession>A0A8D4VMD7</accession>
<evidence type="ECO:0000256" key="6">
    <source>
        <dbReference type="RuleBase" id="RU364082"/>
    </source>
</evidence>
<comment type="function">
    <text evidence="6">Catalyzes the reduction of dTDP-6-deoxy-L-lyxo-4-hexulose to yield dTDP-L-rhamnose.</text>
</comment>
<dbReference type="Pfam" id="PF04321">
    <property type="entry name" value="RmlD_sub_bind"/>
    <property type="match status" value="1"/>
</dbReference>
<dbReference type="NCBIfam" id="TIGR01214">
    <property type="entry name" value="rmlD"/>
    <property type="match status" value="1"/>
</dbReference>
<evidence type="ECO:0000256" key="3">
    <source>
        <dbReference type="ARBA" id="ARBA00012929"/>
    </source>
</evidence>
<dbReference type="FunFam" id="3.40.50.720:FF:000159">
    <property type="entry name" value="dTDP-4-dehydrorhamnose reductase"/>
    <property type="match status" value="1"/>
</dbReference>
<keyword evidence="9" id="KW-1185">Reference proteome</keyword>
<dbReference type="PANTHER" id="PTHR10491:SF4">
    <property type="entry name" value="METHIONINE ADENOSYLTRANSFERASE 2 SUBUNIT BETA"/>
    <property type="match status" value="1"/>
</dbReference>
<feature type="domain" description="RmlD-like substrate binding" evidence="7">
    <location>
        <begin position="1"/>
        <end position="297"/>
    </location>
</feature>
<dbReference type="InterPro" id="IPR029903">
    <property type="entry name" value="RmlD-like-bd"/>
</dbReference>
<sequence>MNILLTGKDGQVGWELQRALAPLGKVVAVGRDALDLADADGIRRVVRDVAPRLIVNAAAYTAVDKAESEPELAMAINGIAPGILAEEARRLGAGLIHYSTDYVFDGAKQGEYAEDDTPNPVSVYGQTKLAGERAVSSSGAEHLIFRTSWVYGLRGRNFLLTMLRLARERAELRVVADQVGAPTWSRMIAEATAIVVARWYEHSAGDATPRPKSGLSGIYHLAAEGSVSWCGFAEAIVRLAAEREVLAVERVTPIGTADYPTPATRPANSRLAAGRLAHGFGVTMPNWLDSLMYCLDAEAKD</sequence>
<protein>
    <recommendedName>
        <fullName evidence="4 6">dTDP-4-dehydrorhamnose reductase</fullName>
        <ecNumber evidence="3 6">1.1.1.133</ecNumber>
    </recommendedName>
</protein>
<dbReference type="RefSeq" id="WP_221048107.1">
    <property type="nucleotide sequence ID" value="NZ_AP019782.1"/>
</dbReference>
<organism evidence="8 9">
    <name type="scientific">Methylogaea oryzae</name>
    <dbReference type="NCBI Taxonomy" id="1295382"/>
    <lineage>
        <taxon>Bacteria</taxon>
        <taxon>Pseudomonadati</taxon>
        <taxon>Pseudomonadota</taxon>
        <taxon>Gammaproteobacteria</taxon>
        <taxon>Methylococcales</taxon>
        <taxon>Methylococcaceae</taxon>
        <taxon>Methylogaea</taxon>
    </lineage>
</organism>
<gene>
    <name evidence="8" type="ORF">MoryE10_05150</name>
</gene>
<evidence type="ECO:0000313" key="9">
    <source>
        <dbReference type="Proteomes" id="UP000824988"/>
    </source>
</evidence>
<dbReference type="GO" id="GO:0005829">
    <property type="term" value="C:cytosol"/>
    <property type="evidence" value="ECO:0007669"/>
    <property type="project" value="TreeGrafter"/>
</dbReference>
<evidence type="ECO:0000313" key="8">
    <source>
        <dbReference type="EMBL" id="BBL69909.1"/>
    </source>
</evidence>
<dbReference type="InterPro" id="IPR005913">
    <property type="entry name" value="dTDP_dehydrorham_reduct"/>
</dbReference>
<evidence type="ECO:0000256" key="4">
    <source>
        <dbReference type="ARBA" id="ARBA00017099"/>
    </source>
</evidence>
<dbReference type="GO" id="GO:0008831">
    <property type="term" value="F:dTDP-4-dehydrorhamnose reductase activity"/>
    <property type="evidence" value="ECO:0007669"/>
    <property type="project" value="UniProtKB-EC"/>
</dbReference>